<dbReference type="GO" id="GO:0008270">
    <property type="term" value="F:zinc ion binding"/>
    <property type="evidence" value="ECO:0007669"/>
    <property type="project" value="UniProtKB-KW"/>
</dbReference>
<evidence type="ECO:0000313" key="1">
    <source>
        <dbReference type="EMBL" id="CAF1382450.1"/>
    </source>
</evidence>
<protein>
    <submittedName>
        <fullName evidence="1">Uncharacterized protein</fullName>
    </submittedName>
</protein>
<sequence>TTTTIQKTTSQTTVTLTTTTTITSVITTTPTTTSVTTTATITTTTSETTTTTTRPVICPSVVWEPNGTTVAGSSSGTGGSTPSLLQGAYDVRVDSALNVYVADYSNYRFMKWSQGSTNGTVIGPKSGVGSPTDTQHLNTATTLCFHLTESNLYLSDTFNCRILKLNIASGNITVVIGPGCGNAMNQFNWCDGLYVDRLDNLYVSDWINDRVLKFPSNSNSSTNGVIVAGTGVAGSALNQLDTPWNIYVDESDDDALYVADYANHRVMKWFPNATTGTVVAGGHGAGS</sequence>
<gene>
    <name evidence="1" type="ORF">GPM918_LOCUS32395</name>
    <name evidence="2" type="ORF">SRO942_LOCUS33065</name>
</gene>
<dbReference type="InterPro" id="IPR011042">
    <property type="entry name" value="6-blade_b-propeller_TolB-like"/>
</dbReference>
<dbReference type="PANTHER" id="PTHR24104:SF25">
    <property type="entry name" value="PROTEIN LIN-41"/>
    <property type="match status" value="1"/>
</dbReference>
<dbReference type="PANTHER" id="PTHR24104">
    <property type="entry name" value="E3 UBIQUITIN-PROTEIN LIGASE NHLRC1-RELATED"/>
    <property type="match status" value="1"/>
</dbReference>
<keyword evidence="3" id="KW-1185">Reference proteome</keyword>
<evidence type="ECO:0000313" key="2">
    <source>
        <dbReference type="EMBL" id="CAF4277695.1"/>
    </source>
</evidence>
<dbReference type="Proteomes" id="UP000663829">
    <property type="component" value="Unassembled WGS sequence"/>
</dbReference>
<dbReference type="EMBL" id="CAJNOQ010016517">
    <property type="protein sequence ID" value="CAF1382450.1"/>
    <property type="molecule type" value="Genomic_DNA"/>
</dbReference>
<name>A0A815JHJ8_9BILA</name>
<dbReference type="Proteomes" id="UP000681722">
    <property type="component" value="Unassembled WGS sequence"/>
</dbReference>
<dbReference type="OrthoDB" id="10452299at2759"/>
<organism evidence="1 3">
    <name type="scientific">Didymodactylos carnosus</name>
    <dbReference type="NCBI Taxonomy" id="1234261"/>
    <lineage>
        <taxon>Eukaryota</taxon>
        <taxon>Metazoa</taxon>
        <taxon>Spiralia</taxon>
        <taxon>Gnathifera</taxon>
        <taxon>Rotifera</taxon>
        <taxon>Eurotatoria</taxon>
        <taxon>Bdelloidea</taxon>
        <taxon>Philodinida</taxon>
        <taxon>Philodinidae</taxon>
        <taxon>Didymodactylos</taxon>
    </lineage>
</organism>
<dbReference type="CDD" id="cd05819">
    <property type="entry name" value="NHL"/>
    <property type="match status" value="1"/>
</dbReference>
<dbReference type="AlphaFoldDB" id="A0A815JHJ8"/>
<evidence type="ECO:0000313" key="3">
    <source>
        <dbReference type="Proteomes" id="UP000663829"/>
    </source>
</evidence>
<proteinExistence type="predicted"/>
<dbReference type="InterPro" id="IPR050952">
    <property type="entry name" value="TRIM-NHL_E3_ligases"/>
</dbReference>
<accession>A0A815JHJ8</accession>
<dbReference type="SUPFAM" id="SSF101898">
    <property type="entry name" value="NHL repeat"/>
    <property type="match status" value="1"/>
</dbReference>
<dbReference type="Gene3D" id="2.120.10.30">
    <property type="entry name" value="TolB, C-terminal domain"/>
    <property type="match status" value="2"/>
</dbReference>
<feature type="non-terminal residue" evidence="1">
    <location>
        <position position="287"/>
    </location>
</feature>
<dbReference type="EMBL" id="CAJOBC010081919">
    <property type="protein sequence ID" value="CAF4277695.1"/>
    <property type="molecule type" value="Genomic_DNA"/>
</dbReference>
<comment type="caution">
    <text evidence="1">The sequence shown here is derived from an EMBL/GenBank/DDBJ whole genome shotgun (WGS) entry which is preliminary data.</text>
</comment>
<reference evidence="1" key="1">
    <citation type="submission" date="2021-02" db="EMBL/GenBank/DDBJ databases">
        <authorList>
            <person name="Nowell W R."/>
        </authorList>
    </citation>
    <scope>NUCLEOTIDE SEQUENCE</scope>
</reference>